<evidence type="ECO:0000313" key="1">
    <source>
        <dbReference type="EMBL" id="KAH9493625.1"/>
    </source>
</evidence>
<reference evidence="1" key="2">
    <citation type="journal article" date="2022" name="Res Sq">
        <title>Comparative Genomics Reveals Insights into the Divergent Evolution of Astigmatic Mites and Household Pest Adaptations.</title>
        <authorList>
            <person name="Xiong Q."/>
            <person name="Wan A.T.-Y."/>
            <person name="Liu X.-Y."/>
            <person name="Fung C.S.-H."/>
            <person name="Xiao X."/>
            <person name="Malainual N."/>
            <person name="Hou J."/>
            <person name="Wang L."/>
            <person name="Wang M."/>
            <person name="Yang K."/>
            <person name="Cui Y."/>
            <person name="Leung E."/>
            <person name="Nong W."/>
            <person name="Shin S.-K."/>
            <person name="Au S."/>
            <person name="Jeong K.Y."/>
            <person name="Chew F.T."/>
            <person name="Hui J."/>
            <person name="Leung T.F."/>
            <person name="Tungtrongchitr A."/>
            <person name="Zhong N."/>
            <person name="Liu Z."/>
            <person name="Tsui S."/>
        </authorList>
    </citation>
    <scope>NUCLEOTIDE SEQUENCE</scope>
    <source>
        <strain evidence="1">Derf</strain>
        <tissue evidence="1">Whole organism</tissue>
    </source>
</reference>
<proteinExistence type="predicted"/>
<gene>
    <name evidence="1" type="ORF">DERF_014364</name>
</gene>
<keyword evidence="2" id="KW-1185">Reference proteome</keyword>
<comment type="caution">
    <text evidence="1">The sequence shown here is derived from an EMBL/GenBank/DDBJ whole genome shotgun (WGS) entry which is preliminary data.</text>
</comment>
<evidence type="ECO:0000313" key="2">
    <source>
        <dbReference type="Proteomes" id="UP000790347"/>
    </source>
</evidence>
<sequence length="82" mass="10010">MLPRFRCISIVLNDLKLNFPKLELKQLQCKQQQQEMEFINKIFFDKLIKLDNDDDDKKSRESYRKKIEKFISVFKVAIDKRQ</sequence>
<name>A0A922HNY0_DERFA</name>
<dbReference type="Proteomes" id="UP000790347">
    <property type="component" value="Unassembled WGS sequence"/>
</dbReference>
<accession>A0A922HNY0</accession>
<dbReference type="AlphaFoldDB" id="A0A922HNY0"/>
<reference evidence="1" key="1">
    <citation type="submission" date="2013-05" db="EMBL/GenBank/DDBJ databases">
        <authorList>
            <person name="Yim A.K.Y."/>
            <person name="Chan T.F."/>
            <person name="Ji K.M."/>
            <person name="Liu X.Y."/>
            <person name="Zhou J.W."/>
            <person name="Li R.Q."/>
            <person name="Yang K.Y."/>
            <person name="Li J."/>
            <person name="Li M."/>
            <person name="Law P.T.W."/>
            <person name="Wu Y.L."/>
            <person name="Cai Z.L."/>
            <person name="Qin H."/>
            <person name="Bao Y."/>
            <person name="Leung R.K.K."/>
            <person name="Ng P.K.S."/>
            <person name="Zou J."/>
            <person name="Zhong X.J."/>
            <person name="Ran P.X."/>
            <person name="Zhong N.S."/>
            <person name="Liu Z.G."/>
            <person name="Tsui S.K.W."/>
        </authorList>
    </citation>
    <scope>NUCLEOTIDE SEQUENCE</scope>
    <source>
        <strain evidence="1">Derf</strain>
        <tissue evidence="1">Whole organism</tissue>
    </source>
</reference>
<dbReference type="EMBL" id="ASGP02000008">
    <property type="protein sequence ID" value="KAH9493625.1"/>
    <property type="molecule type" value="Genomic_DNA"/>
</dbReference>
<organism evidence="1 2">
    <name type="scientific">Dermatophagoides farinae</name>
    <name type="common">American house dust mite</name>
    <dbReference type="NCBI Taxonomy" id="6954"/>
    <lineage>
        <taxon>Eukaryota</taxon>
        <taxon>Metazoa</taxon>
        <taxon>Ecdysozoa</taxon>
        <taxon>Arthropoda</taxon>
        <taxon>Chelicerata</taxon>
        <taxon>Arachnida</taxon>
        <taxon>Acari</taxon>
        <taxon>Acariformes</taxon>
        <taxon>Sarcoptiformes</taxon>
        <taxon>Astigmata</taxon>
        <taxon>Psoroptidia</taxon>
        <taxon>Analgoidea</taxon>
        <taxon>Pyroglyphidae</taxon>
        <taxon>Dermatophagoidinae</taxon>
        <taxon>Dermatophagoides</taxon>
    </lineage>
</organism>
<protein>
    <submittedName>
        <fullName evidence="1">Uncharacterized protein</fullName>
    </submittedName>
</protein>